<accession>A0A7J3ZKR2</accession>
<name>A0A7J3ZKR2_9CREN</name>
<organism evidence="1">
    <name type="scientific">Fervidicoccus fontis</name>
    <dbReference type="NCBI Taxonomy" id="683846"/>
    <lineage>
        <taxon>Archaea</taxon>
        <taxon>Thermoproteota</taxon>
        <taxon>Thermoprotei</taxon>
        <taxon>Fervidicoccales</taxon>
        <taxon>Fervidicoccaceae</taxon>
        <taxon>Fervidicoccus</taxon>
    </lineage>
</organism>
<evidence type="ECO:0000313" key="1">
    <source>
        <dbReference type="EMBL" id="HHQ80618.1"/>
    </source>
</evidence>
<reference evidence="1" key="1">
    <citation type="journal article" date="2020" name="mSystems">
        <title>Genome- and Community-Level Interaction Insights into Carbon Utilization and Element Cycling Functions of Hydrothermarchaeota in Hydrothermal Sediment.</title>
        <authorList>
            <person name="Zhou Z."/>
            <person name="Liu Y."/>
            <person name="Xu W."/>
            <person name="Pan J."/>
            <person name="Luo Z.H."/>
            <person name="Li M."/>
        </authorList>
    </citation>
    <scope>NUCLEOTIDE SEQUENCE [LARGE SCALE GENOMIC DNA]</scope>
    <source>
        <strain evidence="1">SpSt-1116</strain>
    </source>
</reference>
<sequence length="404" mass="43542">MAPRSRRGVSAVLASIALFMIISSGVLLLAAVAGREASTIESMLRLEEARAKSRLAGSAYRTVERGGGVLVEGLDASRVDGILVIRRSGQIERLDSTCVLPEPGGALVTGGAYEALKSGDTVVLLLESGGSVRLDALPSKRSSDIDFEEVVITGIVQGVLGPQDSYRIFVEETDGMLSSNRLALKLPVGISVKVYDIKYILETYRGTCPFPYRRVLYWGASAGYEIEVYHNGTLVKSKSGRLEFVEFSPGTARASESLRATIESTLKGAGALEFTLDSDLWVSLTASSPSPFYSCAQSWSYSWPTGYAGGVLTLNLWYRGQEVPLLVVLSDGAGLWTDATGAHKNDVGFAGYTKLSDGFVLYYNTNPVLSLKHAVEGRSSYAAELRSTEPQVEVVLLELARRQR</sequence>
<gene>
    <name evidence="1" type="ORF">ENM78_04110</name>
</gene>
<dbReference type="EMBL" id="DRZC01000057">
    <property type="protein sequence ID" value="HHQ80618.1"/>
    <property type="molecule type" value="Genomic_DNA"/>
</dbReference>
<comment type="caution">
    <text evidence="1">The sequence shown here is derived from an EMBL/GenBank/DDBJ whole genome shotgun (WGS) entry which is preliminary data.</text>
</comment>
<protein>
    <submittedName>
        <fullName evidence="1">Uncharacterized protein</fullName>
    </submittedName>
</protein>
<dbReference type="AlphaFoldDB" id="A0A7J3ZKR2"/>
<proteinExistence type="predicted"/>